<dbReference type="RefSeq" id="WP_135590591.1">
    <property type="nucleotide sequence ID" value="NZ_RQEZ01000048.1"/>
</dbReference>
<dbReference type="Pfam" id="PF21790">
    <property type="entry name" value="OGG"/>
    <property type="match status" value="1"/>
</dbReference>
<dbReference type="InterPro" id="IPR048868">
    <property type="entry name" value="OGG-like_put"/>
</dbReference>
<dbReference type="OrthoDB" id="378740at2"/>
<comment type="caution">
    <text evidence="1">The sequence shown here is derived from an EMBL/GenBank/DDBJ whole genome shotgun (WGS) entry which is preliminary data.</text>
</comment>
<proteinExistence type="predicted"/>
<keyword evidence="2" id="KW-1185">Reference proteome</keyword>
<gene>
    <name evidence="1" type="ORF">EHQ17_14875</name>
</gene>
<dbReference type="EMBL" id="RQFA01000066">
    <property type="protein sequence ID" value="TGK30999.1"/>
    <property type="molecule type" value="Genomic_DNA"/>
</dbReference>
<accession>A0A5F1YZZ5</accession>
<evidence type="ECO:0000313" key="1">
    <source>
        <dbReference type="EMBL" id="TGK30999.1"/>
    </source>
</evidence>
<organism evidence="1 2">
    <name type="scientific">Leptospira gomenensis</name>
    <dbReference type="NCBI Taxonomy" id="2484974"/>
    <lineage>
        <taxon>Bacteria</taxon>
        <taxon>Pseudomonadati</taxon>
        <taxon>Spirochaetota</taxon>
        <taxon>Spirochaetia</taxon>
        <taxon>Leptospirales</taxon>
        <taxon>Leptospiraceae</taxon>
        <taxon>Leptospira</taxon>
    </lineage>
</organism>
<sequence>MDLSEYIVFIKNLPFKEQSFFPHLSRWEKLLSDSVSPRSLPPDIAEGYSRGDLMDGLSLSEDKVIKILMWGYPYGGRGNNIKNVLSSIPEIVRILKDIETSELNERELVEISKKFEDIKGLGRSTWSKFLYFNATRFEGGPLLILDQKIERALNGKSVNGIRFCVLNDKDGNTYVEYLRSMNGLGDRLNLSTDALELFFFMFYDIFRLFRNR</sequence>
<name>A0A5F1YZZ5_9LEPT</name>
<dbReference type="AlphaFoldDB" id="A0A5F1YZZ5"/>
<dbReference type="Proteomes" id="UP000298277">
    <property type="component" value="Unassembled WGS sequence"/>
</dbReference>
<reference evidence="1" key="1">
    <citation type="journal article" date="2019" name="PLoS Negl. Trop. Dis.">
        <title>Revisiting the worldwide diversity of Leptospira species in the environment.</title>
        <authorList>
            <person name="Vincent A.T."/>
            <person name="Schiettekatte O."/>
            <person name="Bourhy P."/>
            <person name="Veyrier F.J."/>
            <person name="Picardeau M."/>
        </authorList>
    </citation>
    <scope>NUCLEOTIDE SEQUENCE [LARGE SCALE GENOMIC DNA]</scope>
    <source>
        <strain evidence="1">201800299</strain>
    </source>
</reference>
<protein>
    <submittedName>
        <fullName evidence="1">Uncharacterized protein</fullName>
    </submittedName>
</protein>
<evidence type="ECO:0000313" key="2">
    <source>
        <dbReference type="Proteomes" id="UP000298277"/>
    </source>
</evidence>